<evidence type="ECO:0000256" key="1">
    <source>
        <dbReference type="SAM" id="MobiDB-lite"/>
    </source>
</evidence>
<keyword evidence="3" id="KW-1185">Reference proteome</keyword>
<dbReference type="Proteomes" id="UP000654918">
    <property type="component" value="Unassembled WGS sequence"/>
</dbReference>
<dbReference type="EMBL" id="WIGO01000156">
    <property type="protein sequence ID" value="KAF6826352.1"/>
    <property type="molecule type" value="Genomic_DNA"/>
</dbReference>
<organism evidence="2 3">
    <name type="scientific">Colletotrichum plurivorum</name>
    <dbReference type="NCBI Taxonomy" id="2175906"/>
    <lineage>
        <taxon>Eukaryota</taxon>
        <taxon>Fungi</taxon>
        <taxon>Dikarya</taxon>
        <taxon>Ascomycota</taxon>
        <taxon>Pezizomycotina</taxon>
        <taxon>Sordariomycetes</taxon>
        <taxon>Hypocreomycetidae</taxon>
        <taxon>Glomerellales</taxon>
        <taxon>Glomerellaceae</taxon>
        <taxon>Colletotrichum</taxon>
        <taxon>Colletotrichum orchidearum species complex</taxon>
    </lineage>
</organism>
<gene>
    <name evidence="2" type="ORF">CPLU01_09719</name>
</gene>
<feature type="region of interest" description="Disordered" evidence="1">
    <location>
        <begin position="68"/>
        <end position="90"/>
    </location>
</feature>
<dbReference type="AlphaFoldDB" id="A0A8H6NAF7"/>
<evidence type="ECO:0000313" key="2">
    <source>
        <dbReference type="EMBL" id="KAF6826352.1"/>
    </source>
</evidence>
<protein>
    <submittedName>
        <fullName evidence="2">Uncharacterized protein</fullName>
    </submittedName>
</protein>
<accession>A0A8H6NAF7</accession>
<feature type="compositionally biased region" description="Basic and acidic residues" evidence="1">
    <location>
        <begin position="76"/>
        <end position="90"/>
    </location>
</feature>
<sequence>MMYPVDLASVSTAIRHDLGDERCRGHPRLPAEVRTLRSREALSNTGLPTNEFTNLDAELLRERVMSLARAPQPTSKHVDAGERAEAPLSQ</sequence>
<reference evidence="2" key="1">
    <citation type="journal article" date="2020" name="Phytopathology">
        <title>Genome Sequence Resources of Colletotrichum truncatum, C. plurivorum, C. musicola, and C. sojae: Four Species Pathogenic to Soybean (Glycine max).</title>
        <authorList>
            <person name="Rogerio F."/>
            <person name="Boufleur T.R."/>
            <person name="Ciampi-Guillardi M."/>
            <person name="Sukno S.A."/>
            <person name="Thon M.R."/>
            <person name="Massola Junior N.S."/>
            <person name="Baroncelli R."/>
        </authorList>
    </citation>
    <scope>NUCLEOTIDE SEQUENCE</scope>
    <source>
        <strain evidence="2">LFN00145</strain>
    </source>
</reference>
<comment type="caution">
    <text evidence="2">The sequence shown here is derived from an EMBL/GenBank/DDBJ whole genome shotgun (WGS) entry which is preliminary data.</text>
</comment>
<name>A0A8H6NAF7_9PEZI</name>
<proteinExistence type="predicted"/>
<evidence type="ECO:0000313" key="3">
    <source>
        <dbReference type="Proteomes" id="UP000654918"/>
    </source>
</evidence>